<evidence type="ECO:0000313" key="1">
    <source>
        <dbReference type="EMBL" id="DBA51788.1"/>
    </source>
</evidence>
<protein>
    <submittedName>
        <fullName evidence="1">ORF22</fullName>
    </submittedName>
</protein>
<accession>A0AAT9J768</accession>
<proteinExistence type="predicted"/>
<organism evidence="1">
    <name type="scientific">Nitrosopumilaceae spindle-shaped virus</name>
    <dbReference type="NCBI Taxonomy" id="3065433"/>
    <lineage>
        <taxon>Viruses</taxon>
    </lineage>
</organism>
<sequence>MNTSDSISMGGDLNANGQRMDIDWYGLLNHAIAICDDAQAELSEGNFNKAEKFLKIGINTAKAALKGIKGGQN</sequence>
<dbReference type="EMBL" id="BK067784">
    <property type="protein sequence ID" value="DBA51788.1"/>
    <property type="molecule type" value="Genomic_DNA"/>
</dbReference>
<reference evidence="1" key="1">
    <citation type="journal article" date="2024" name="Environ. Microbiol. Rep.">
        <title>Hiding in plain sight: The discovery of complete genomes of 11 hypothetical spindle-shaped viruses that putatively infect mesophilic ammonia-oxidizing archaea.</title>
        <authorList>
            <person name="Ni Y."/>
            <person name="Xu T."/>
            <person name="Yan S."/>
            <person name="Chen L."/>
            <person name="Wang Y."/>
        </authorList>
    </citation>
    <scope>NUCLEOTIDE SEQUENCE</scope>
    <source>
        <strain evidence="1">NMH1</strain>
    </source>
</reference>
<reference evidence="1" key="2">
    <citation type="submission" date="2024-03" db="EMBL/GenBank/DDBJ databases">
        <authorList>
            <person name="Ni Y."/>
            <person name="Xu T."/>
            <person name="Yan S."/>
            <person name="Chen L."/>
            <person name="Wang Y."/>
        </authorList>
    </citation>
    <scope>NUCLEOTIDE SEQUENCE</scope>
    <source>
        <strain evidence="1">NMH1</strain>
    </source>
</reference>
<name>A0AAT9J768_9VIRU</name>